<reference evidence="2 3" key="1">
    <citation type="submission" date="2020-10" db="EMBL/GenBank/DDBJ databases">
        <title>The genome sequence of Chitinilyticum litopenaei 4Y14.</title>
        <authorList>
            <person name="Liu Y."/>
        </authorList>
    </citation>
    <scope>NUCLEOTIDE SEQUENCE [LARGE SCALE GENOMIC DNA]</scope>
    <source>
        <strain evidence="2 3">4Y14</strain>
    </source>
</reference>
<dbReference type="SMART" id="SM00327">
    <property type="entry name" value="VWA"/>
    <property type="match status" value="1"/>
</dbReference>
<dbReference type="InterPro" id="IPR011392">
    <property type="entry name" value="Tellurite-R_TerY"/>
</dbReference>
<keyword evidence="3" id="KW-1185">Reference proteome</keyword>
<dbReference type="PIRSF" id="PIRSF020634">
    <property type="entry name" value="TerY_vWA"/>
    <property type="match status" value="1"/>
</dbReference>
<evidence type="ECO:0000259" key="1">
    <source>
        <dbReference type="PROSITE" id="PS50234"/>
    </source>
</evidence>
<evidence type="ECO:0000313" key="3">
    <source>
        <dbReference type="Proteomes" id="UP000604481"/>
    </source>
</evidence>
<sequence>MNATALIRNNDLIENPVPRCACVLVLDTSGSMDGEPIAQLNEGVRTFIEATKRDETARYSVEVSVITFGGRVKDISPMTPVHLIEQIDHLHADGSTPMGEAVELALRRLEERKAEYKRSGTSYYQPWLVIMSDGTPTDSWQIAAQQSSSAEQQGRLVVMPIGVGGGADLATLSAFSGKRGAKALGGLKFNDFFLWLSASMSRVSASTPGEKVVLPASNGWDAI</sequence>
<dbReference type="PROSITE" id="PS50234">
    <property type="entry name" value="VWFA"/>
    <property type="match status" value="1"/>
</dbReference>
<accession>A0A8J7FMF3</accession>
<protein>
    <submittedName>
        <fullName evidence="2">VWA domain-containing protein</fullName>
    </submittedName>
</protein>
<gene>
    <name evidence="2" type="ORF">INR99_15945</name>
</gene>
<dbReference type="RefSeq" id="WP_194117380.1">
    <property type="nucleotide sequence ID" value="NZ_JADFUA010000014.1"/>
</dbReference>
<dbReference type="SUPFAM" id="SSF53300">
    <property type="entry name" value="vWA-like"/>
    <property type="match status" value="1"/>
</dbReference>
<dbReference type="AlphaFoldDB" id="A0A8J7FMF3"/>
<dbReference type="Proteomes" id="UP000604481">
    <property type="component" value="Unassembled WGS sequence"/>
</dbReference>
<evidence type="ECO:0000313" key="2">
    <source>
        <dbReference type="EMBL" id="MBE9610832.1"/>
    </source>
</evidence>
<organism evidence="2 3">
    <name type="scientific">Chitinilyticum piscinae</name>
    <dbReference type="NCBI Taxonomy" id="2866724"/>
    <lineage>
        <taxon>Bacteria</taxon>
        <taxon>Pseudomonadati</taxon>
        <taxon>Pseudomonadota</taxon>
        <taxon>Betaproteobacteria</taxon>
        <taxon>Neisseriales</taxon>
        <taxon>Chitinibacteraceae</taxon>
        <taxon>Chitinilyticum</taxon>
    </lineage>
</organism>
<feature type="domain" description="VWFA" evidence="1">
    <location>
        <begin position="21"/>
        <end position="203"/>
    </location>
</feature>
<name>A0A8J7FMF3_9NEIS</name>
<dbReference type="Pfam" id="PF00092">
    <property type="entry name" value="VWA"/>
    <property type="match status" value="1"/>
</dbReference>
<dbReference type="InterPro" id="IPR002035">
    <property type="entry name" value="VWF_A"/>
</dbReference>
<proteinExistence type="predicted"/>
<dbReference type="EMBL" id="JADFUA010000014">
    <property type="protein sequence ID" value="MBE9610832.1"/>
    <property type="molecule type" value="Genomic_DNA"/>
</dbReference>
<comment type="caution">
    <text evidence="2">The sequence shown here is derived from an EMBL/GenBank/DDBJ whole genome shotgun (WGS) entry which is preliminary data.</text>
</comment>
<dbReference type="Gene3D" id="3.40.50.410">
    <property type="entry name" value="von Willebrand factor, type A domain"/>
    <property type="match status" value="1"/>
</dbReference>
<dbReference type="InterPro" id="IPR036465">
    <property type="entry name" value="vWFA_dom_sf"/>
</dbReference>